<accession>A0A0B5IF84</accession>
<evidence type="ECO:0000313" key="2">
    <source>
        <dbReference type="Proteomes" id="UP000031774"/>
    </source>
</evidence>
<organism evidence="1 2">
    <name type="scientific">Streptomyces vietnamensis</name>
    <dbReference type="NCBI Taxonomy" id="362257"/>
    <lineage>
        <taxon>Bacteria</taxon>
        <taxon>Bacillati</taxon>
        <taxon>Actinomycetota</taxon>
        <taxon>Actinomycetes</taxon>
        <taxon>Kitasatosporales</taxon>
        <taxon>Streptomycetaceae</taxon>
        <taxon>Streptomyces</taxon>
    </lineage>
</organism>
<evidence type="ECO:0000313" key="1">
    <source>
        <dbReference type="EMBL" id="AJF69177.1"/>
    </source>
</evidence>
<dbReference type="InterPro" id="IPR021373">
    <property type="entry name" value="DUF2993"/>
</dbReference>
<dbReference type="Proteomes" id="UP000031774">
    <property type="component" value="Chromosome"/>
</dbReference>
<gene>
    <name evidence="1" type="ORF">SVTN_37790</name>
</gene>
<reference evidence="1 2" key="1">
    <citation type="submission" date="2014-12" db="EMBL/GenBank/DDBJ databases">
        <title>Complete genome sequence of Streptomyces vietnamensis strain GIMV4.0001, a genetic manipulable producer of the benzoisochromanequinone antibiotic granaticin.</title>
        <authorList>
            <person name="Deng M.R."/>
            <person name="Guo J."/>
            <person name="Ma L.Y."/>
            <person name="Feng G.D."/>
            <person name="Mo C.Y."/>
            <person name="Zhu H.H."/>
        </authorList>
    </citation>
    <scope>NUCLEOTIDE SEQUENCE [LARGE SCALE GENOMIC DNA]</scope>
    <source>
        <strain evidence="2">GIMV4.0001</strain>
    </source>
</reference>
<proteinExistence type="predicted"/>
<name>A0A0B5IF84_9ACTN</name>
<dbReference type="STRING" id="362257.SVTN_37790"/>
<keyword evidence="2" id="KW-1185">Reference proteome</keyword>
<dbReference type="HOGENOM" id="CLU_036478_2_1_11"/>
<protein>
    <recommendedName>
        <fullName evidence="3">DUF2993 domain-containing protein</fullName>
    </recommendedName>
</protein>
<dbReference type="Pfam" id="PF11209">
    <property type="entry name" value="LmeA"/>
    <property type="match status" value="1"/>
</dbReference>
<sequence>MPLVSLLIGAVVVDRVAAARAEGRTAQAFQDGMGTAERPSAHVGGFPVLTQLAEGRLSHVDLTAHDIPADGSARPLPVTKLTVGLDGLKTSGSADEAHARSVEATAFVSYEDVSAALGVSLSRGDEPGRINATAGLPLVGDVTVSAALSAAKGNRIAFADVRTVKGELIPPLKALLDKALEEPVPLENVPEGLHLRSVTTENGIDARFTGRSVTFRPSSSSTA</sequence>
<dbReference type="AlphaFoldDB" id="A0A0B5IF84"/>
<dbReference type="EMBL" id="CP010407">
    <property type="protein sequence ID" value="AJF69177.1"/>
    <property type="molecule type" value="Genomic_DNA"/>
</dbReference>
<evidence type="ECO:0008006" key="3">
    <source>
        <dbReference type="Google" id="ProtNLM"/>
    </source>
</evidence>
<dbReference type="KEGG" id="svt:SVTN_37790"/>